<evidence type="ECO:0000313" key="5">
    <source>
        <dbReference type="EMBL" id="KAF5916936.1"/>
    </source>
</evidence>
<dbReference type="Proteomes" id="UP000551758">
    <property type="component" value="Unassembled WGS sequence"/>
</dbReference>
<dbReference type="GO" id="GO:0005886">
    <property type="term" value="C:plasma membrane"/>
    <property type="evidence" value="ECO:0007669"/>
    <property type="project" value="TreeGrafter"/>
</dbReference>
<dbReference type="InterPro" id="IPR013151">
    <property type="entry name" value="Immunoglobulin_dom"/>
</dbReference>
<feature type="domain" description="Immunoglobulin" evidence="4">
    <location>
        <begin position="150"/>
        <end position="239"/>
    </location>
</feature>
<dbReference type="PANTHER" id="PTHR11738">
    <property type="entry name" value="MHC CLASS I NK CELL RECEPTOR"/>
    <property type="match status" value="1"/>
</dbReference>
<dbReference type="GO" id="GO:0019221">
    <property type="term" value="P:cytokine-mediated signaling pathway"/>
    <property type="evidence" value="ECO:0007669"/>
    <property type="project" value="TreeGrafter"/>
</dbReference>
<dbReference type="PANTHER" id="PTHR11738:SF172">
    <property type="entry name" value="IG-LIKE DOMAIN-CONTAINING PROTEIN"/>
    <property type="match status" value="1"/>
</dbReference>
<dbReference type="InterPro" id="IPR050412">
    <property type="entry name" value="Ig-like_Receptors_ImmuneReg"/>
</dbReference>
<comment type="caution">
    <text evidence="5">The sequence shown here is derived from an EMBL/GenBank/DDBJ whole genome shotgun (WGS) entry which is preliminary data.</text>
</comment>
<dbReference type="EMBL" id="JACDTQ010002604">
    <property type="protein sequence ID" value="KAF5916936.1"/>
    <property type="molecule type" value="Genomic_DNA"/>
</dbReference>
<protein>
    <recommendedName>
        <fullName evidence="4">Immunoglobulin domain-containing protein</fullName>
    </recommendedName>
</protein>
<keyword evidence="6" id="KW-1185">Reference proteome</keyword>
<evidence type="ECO:0000313" key="6">
    <source>
        <dbReference type="Proteomes" id="UP000551758"/>
    </source>
</evidence>
<evidence type="ECO:0000256" key="3">
    <source>
        <dbReference type="ARBA" id="ARBA00023319"/>
    </source>
</evidence>
<keyword evidence="2" id="KW-1015">Disulfide bond</keyword>
<dbReference type="InterPro" id="IPR013783">
    <property type="entry name" value="Ig-like_fold"/>
</dbReference>
<dbReference type="InterPro" id="IPR003599">
    <property type="entry name" value="Ig_sub"/>
</dbReference>
<gene>
    <name evidence="5" type="ORF">HPG69_013856</name>
</gene>
<evidence type="ECO:0000256" key="1">
    <source>
        <dbReference type="ARBA" id="ARBA00022729"/>
    </source>
</evidence>
<accession>A0A7J7ENA5</accession>
<evidence type="ECO:0000259" key="4">
    <source>
        <dbReference type="SMART" id="SM00409"/>
    </source>
</evidence>
<sequence length="342" mass="37301">RSLFLRRAASLGPAGQIGCKTMSLVVPTLLCLGLYLGQKTQAQKGTLPRPHITALPGSIVPPGDPVMILCQGPAEAEAYVISKVSSPEPSDEEKQLLPKKSNTLSIAEMTPPWAGLYHCSYSSGERWSQFSDFLQLVMTGAYEKPSLSSMTGTVVASGENVKLRCFSTLKFDAFILMKKEGGHTIQKRSSNSQDGGHQAVFLLNQVSSTQAGTYRCYGVFSHYPYVWSHPSDRLQLQVRGKEAPAHPSSCPLREIDTVPTGSSGDLTPLIHAAALLPHARGPGKGSVVLGNVGRREPEQRERKPLPFHPHLQKLLWILIPQTPDLHLKLLTILIPRSPDLHL</sequence>
<dbReference type="Pfam" id="PF00047">
    <property type="entry name" value="ig"/>
    <property type="match status" value="1"/>
</dbReference>
<dbReference type="GO" id="GO:0032396">
    <property type="term" value="F:inhibitory MHC class I receptor activity"/>
    <property type="evidence" value="ECO:0007669"/>
    <property type="project" value="TreeGrafter"/>
</dbReference>
<dbReference type="InterPro" id="IPR036179">
    <property type="entry name" value="Ig-like_dom_sf"/>
</dbReference>
<dbReference type="Gene3D" id="2.60.40.10">
    <property type="entry name" value="Immunoglobulins"/>
    <property type="match status" value="2"/>
</dbReference>
<proteinExistence type="predicted"/>
<keyword evidence="1" id="KW-0732">Signal</keyword>
<dbReference type="GO" id="GO:0002764">
    <property type="term" value="P:immune response-regulating signaling pathway"/>
    <property type="evidence" value="ECO:0007669"/>
    <property type="project" value="TreeGrafter"/>
</dbReference>
<feature type="non-terminal residue" evidence="5">
    <location>
        <position position="1"/>
    </location>
</feature>
<dbReference type="FunFam" id="2.60.40.10:FF:000049">
    <property type="entry name" value="Leukocyte immunoglobulin-like receptor subfamily B member 1"/>
    <property type="match status" value="2"/>
</dbReference>
<organism evidence="5 6">
    <name type="scientific">Diceros bicornis minor</name>
    <name type="common">South-central black rhinoceros</name>
    <dbReference type="NCBI Taxonomy" id="77932"/>
    <lineage>
        <taxon>Eukaryota</taxon>
        <taxon>Metazoa</taxon>
        <taxon>Chordata</taxon>
        <taxon>Craniata</taxon>
        <taxon>Vertebrata</taxon>
        <taxon>Euteleostomi</taxon>
        <taxon>Mammalia</taxon>
        <taxon>Eutheria</taxon>
        <taxon>Laurasiatheria</taxon>
        <taxon>Perissodactyla</taxon>
        <taxon>Rhinocerotidae</taxon>
        <taxon>Diceros</taxon>
    </lineage>
</organism>
<dbReference type="SMART" id="SM00409">
    <property type="entry name" value="IG"/>
    <property type="match status" value="2"/>
</dbReference>
<evidence type="ECO:0000256" key="2">
    <source>
        <dbReference type="ARBA" id="ARBA00023157"/>
    </source>
</evidence>
<reference evidence="5 6" key="1">
    <citation type="journal article" date="2020" name="Mol. Biol. Evol.">
        <title>Interspecific Gene Flow and the Evolution of Specialization in Black and White Rhinoceros.</title>
        <authorList>
            <person name="Moodley Y."/>
            <person name="Westbury M.V."/>
            <person name="Russo I.M."/>
            <person name="Gopalakrishnan S."/>
            <person name="Rakotoarivelo A."/>
            <person name="Olsen R.A."/>
            <person name="Prost S."/>
            <person name="Tunstall T."/>
            <person name="Ryder O.A."/>
            <person name="Dalen L."/>
            <person name="Bruford M.W."/>
        </authorList>
    </citation>
    <scope>NUCLEOTIDE SEQUENCE [LARGE SCALE GENOMIC DNA]</scope>
    <source>
        <strain evidence="5">SBR-YM</strain>
        <tissue evidence="5">Skin</tissue>
    </source>
</reference>
<dbReference type="AlphaFoldDB" id="A0A7J7ENA5"/>
<dbReference type="SUPFAM" id="SSF48726">
    <property type="entry name" value="Immunoglobulin"/>
    <property type="match status" value="2"/>
</dbReference>
<feature type="domain" description="Immunoglobulin" evidence="4">
    <location>
        <begin position="55"/>
        <end position="139"/>
    </location>
</feature>
<keyword evidence="3" id="KW-0393">Immunoglobulin domain</keyword>
<feature type="non-terminal residue" evidence="5">
    <location>
        <position position="342"/>
    </location>
</feature>
<name>A0A7J7ENA5_DICBM</name>